<reference evidence="1 2" key="1">
    <citation type="submission" date="2018-07" db="EMBL/GenBank/DDBJ databases">
        <authorList>
            <person name="Peeters C."/>
        </authorList>
    </citation>
    <scope>NUCLEOTIDE SEQUENCE [LARGE SCALE GENOMIC DNA]</scope>
    <source>
        <strain evidence="1 2">LMG 30378</strain>
    </source>
</reference>
<dbReference type="EMBL" id="UFQC01000091">
    <property type="protein sequence ID" value="SSW74029.1"/>
    <property type="molecule type" value="Genomic_DNA"/>
</dbReference>
<dbReference type="AlphaFoldDB" id="A0A446D1L4"/>
<evidence type="ECO:0000313" key="2">
    <source>
        <dbReference type="Proteomes" id="UP000289465"/>
    </source>
</evidence>
<gene>
    <name evidence="1" type="ORF">AVE30378_06383</name>
</gene>
<protein>
    <submittedName>
        <fullName evidence="1">Uncharacterized protein</fullName>
    </submittedName>
</protein>
<dbReference type="Proteomes" id="UP000289465">
    <property type="component" value="Unassembled WGS sequence"/>
</dbReference>
<organism evidence="1 2">
    <name type="scientific">Achromobacter veterisilvae</name>
    <dbReference type="NCBI Taxonomy" id="2069367"/>
    <lineage>
        <taxon>Bacteria</taxon>
        <taxon>Pseudomonadati</taxon>
        <taxon>Pseudomonadota</taxon>
        <taxon>Betaproteobacteria</taxon>
        <taxon>Burkholderiales</taxon>
        <taxon>Alcaligenaceae</taxon>
        <taxon>Achromobacter</taxon>
    </lineage>
</organism>
<accession>A0A446D1L4</accession>
<proteinExistence type="predicted"/>
<evidence type="ECO:0000313" key="1">
    <source>
        <dbReference type="EMBL" id="SSW74029.1"/>
    </source>
</evidence>
<name>A0A446D1L4_9BURK</name>
<sequence length="331" mass="34477">MLDGTRDTNRHVQLRRDDLAGLADLPVVRRVAGVHGGARGAERGAQLVGQRIQDLEVLGAAQAASARDHHARAGQFRTVALGDFAAHEGGQARIGNRGNVFHDGRTTLRGNRVKAGGAHGDDLHGVGRLHGGDRVARVDRALERVGGFHADDVGDLGHVELGGHARRHVLARGGGREQDVAVARRHGQHLGRDVFRQAVGQLRGVGQQHLGHARGGGGLVGHGARIGAGDQHVHVASDLGGGGDGVQGCALELGVIVFGNNQRRHDQTTFASFLSLSTRAATSATLMPALRAGGSLTFSVFRRGAGSTPSSSGVTVSNCFFLAFMMFGSVT</sequence>